<evidence type="ECO:0000313" key="2">
    <source>
        <dbReference type="EMBL" id="NEW36978.1"/>
    </source>
</evidence>
<comment type="caution">
    <text evidence="2">The sequence shown here is derived from an EMBL/GenBank/DDBJ whole genome shotgun (WGS) entry which is preliminary data.</text>
</comment>
<evidence type="ECO:0000259" key="1">
    <source>
        <dbReference type="Pfam" id="PF01966"/>
    </source>
</evidence>
<dbReference type="SUPFAM" id="SSF109604">
    <property type="entry name" value="HD-domain/PDEase-like"/>
    <property type="match status" value="1"/>
</dbReference>
<accession>A0A6P1CWK6</accession>
<dbReference type="RefSeq" id="WP_163848565.1">
    <property type="nucleotide sequence ID" value="NZ_JAAGVB010000263.1"/>
</dbReference>
<dbReference type="Pfam" id="PF01966">
    <property type="entry name" value="HD"/>
    <property type="match status" value="1"/>
</dbReference>
<dbReference type="EMBL" id="JAAGVB010000263">
    <property type="protein sequence ID" value="NEW36978.1"/>
    <property type="molecule type" value="Genomic_DNA"/>
</dbReference>
<organism evidence="2 3">
    <name type="scientific">Nocardia cyriacigeorgica</name>
    <dbReference type="NCBI Taxonomy" id="135487"/>
    <lineage>
        <taxon>Bacteria</taxon>
        <taxon>Bacillati</taxon>
        <taxon>Actinomycetota</taxon>
        <taxon>Actinomycetes</taxon>
        <taxon>Mycobacteriales</taxon>
        <taxon>Nocardiaceae</taxon>
        <taxon>Nocardia</taxon>
    </lineage>
</organism>
<dbReference type="AlphaFoldDB" id="A0A6P1CWK6"/>
<evidence type="ECO:0000313" key="3">
    <source>
        <dbReference type="Proteomes" id="UP000471166"/>
    </source>
</evidence>
<dbReference type="PANTHER" id="PTHR35569">
    <property type="entry name" value="CYANAMIDE HYDRATASE DDI2-RELATED"/>
    <property type="match status" value="1"/>
</dbReference>
<protein>
    <submittedName>
        <fullName evidence="2">HD domain-containing protein</fullName>
    </submittedName>
</protein>
<dbReference type="PANTHER" id="PTHR35569:SF1">
    <property type="entry name" value="CYANAMIDE HYDRATASE DDI2-RELATED"/>
    <property type="match status" value="1"/>
</dbReference>
<feature type="domain" description="HD" evidence="1">
    <location>
        <begin position="31"/>
        <end position="117"/>
    </location>
</feature>
<name>A0A6P1CWK6_9NOCA</name>
<dbReference type="InterPro" id="IPR006674">
    <property type="entry name" value="HD_domain"/>
</dbReference>
<reference evidence="2 3" key="1">
    <citation type="submission" date="2020-01" db="EMBL/GenBank/DDBJ databases">
        <title>Genetics and antimicrobial susceptibilities of Nocardia species isolated from the soil; a comparison with species isolated from humans.</title>
        <authorList>
            <person name="Carrasco G."/>
            <person name="Monzon S."/>
            <person name="Sansegundo M."/>
            <person name="Garcia E."/>
            <person name="Garrido N."/>
            <person name="Medina M.J."/>
            <person name="Villalon P."/>
            <person name="Ramirez-Arocha A.C."/>
            <person name="Jimenez P."/>
            <person name="Cuesta I."/>
            <person name="Valdezate S."/>
        </authorList>
    </citation>
    <scope>NUCLEOTIDE SEQUENCE [LARGE SCALE GENOMIC DNA]</scope>
    <source>
        <strain evidence="2 3">CNM20110626</strain>
    </source>
</reference>
<sequence length="121" mass="12890">AEQDALALPTSPIAAATRHLIDTSLTPPVRNHSIRGFLFGRAIAGAQGLQPGADYDEEVMYLICALHDIGLGDIANGHQRFEVDGADYAAEFLERNGITDARVDTVWDAIAGHTSAFSDSP</sequence>
<proteinExistence type="predicted"/>
<feature type="non-terminal residue" evidence="2">
    <location>
        <position position="1"/>
    </location>
</feature>
<dbReference type="Proteomes" id="UP000471166">
    <property type="component" value="Unassembled WGS sequence"/>
</dbReference>
<gene>
    <name evidence="2" type="ORF">GV791_31165</name>
</gene>
<feature type="non-terminal residue" evidence="2">
    <location>
        <position position="121"/>
    </location>
</feature>
<dbReference type="Gene3D" id="1.10.3210.10">
    <property type="entry name" value="Hypothetical protein af1432"/>
    <property type="match status" value="1"/>
</dbReference>